<accession>A0A0D7AL31</accession>
<evidence type="ECO:0000313" key="2">
    <source>
        <dbReference type="EMBL" id="KIY52011.1"/>
    </source>
</evidence>
<dbReference type="PANTHER" id="PTHR35192">
    <property type="entry name" value="PROTEIN, PUTATIVE-RELATED"/>
    <property type="match status" value="1"/>
</dbReference>
<gene>
    <name evidence="2" type="ORF">FISHEDRAFT_6059</name>
</gene>
<feature type="non-terminal residue" evidence="2">
    <location>
        <position position="1"/>
    </location>
</feature>
<feature type="non-terminal residue" evidence="2">
    <location>
        <position position="119"/>
    </location>
</feature>
<organism evidence="2 3">
    <name type="scientific">Fistulina hepatica ATCC 64428</name>
    <dbReference type="NCBI Taxonomy" id="1128425"/>
    <lineage>
        <taxon>Eukaryota</taxon>
        <taxon>Fungi</taxon>
        <taxon>Dikarya</taxon>
        <taxon>Basidiomycota</taxon>
        <taxon>Agaricomycotina</taxon>
        <taxon>Agaricomycetes</taxon>
        <taxon>Agaricomycetidae</taxon>
        <taxon>Agaricales</taxon>
        <taxon>Fistulinaceae</taxon>
        <taxon>Fistulina</taxon>
    </lineage>
</organism>
<dbReference type="Pfam" id="PF21671">
    <property type="entry name" value="CPL1-like"/>
    <property type="match status" value="1"/>
</dbReference>
<dbReference type="Proteomes" id="UP000054144">
    <property type="component" value="Unassembled WGS sequence"/>
</dbReference>
<evidence type="ECO:0000259" key="1">
    <source>
        <dbReference type="Pfam" id="PF21671"/>
    </source>
</evidence>
<sequence length="119" mass="12460">PPPHNPPPPPARPSTVPHHWSRETLQQETLTDAAPSAVLCPSGLSACPVAPHSSLSALPATLADWKSLDYECVDLSADLYACGGCPALDSIYDCTIIPHALTFSCVAGTCIVDSCQFGF</sequence>
<protein>
    <recommendedName>
        <fullName evidence="1">Protein CPL1-like domain-containing protein</fullName>
    </recommendedName>
</protein>
<dbReference type="InterPro" id="IPR048661">
    <property type="entry name" value="CPL1-like"/>
</dbReference>
<dbReference type="EMBL" id="KN881646">
    <property type="protein sequence ID" value="KIY52011.1"/>
    <property type="molecule type" value="Genomic_DNA"/>
</dbReference>
<feature type="domain" description="Protein CPL1-like" evidence="1">
    <location>
        <begin position="70"/>
        <end position="119"/>
    </location>
</feature>
<dbReference type="PANTHER" id="PTHR35192:SF2">
    <property type="entry name" value="APPLE DOMAIN-CONTAINING PROTEIN"/>
    <property type="match status" value="1"/>
</dbReference>
<evidence type="ECO:0000313" key="3">
    <source>
        <dbReference type="Proteomes" id="UP000054144"/>
    </source>
</evidence>
<dbReference type="AlphaFoldDB" id="A0A0D7AL31"/>
<proteinExistence type="predicted"/>
<keyword evidence="3" id="KW-1185">Reference proteome</keyword>
<dbReference type="InterPro" id="IPR038955">
    <property type="entry name" value="PriA/CPL1_fungi"/>
</dbReference>
<dbReference type="OrthoDB" id="439917at2759"/>
<name>A0A0D7AL31_9AGAR</name>
<reference evidence="2 3" key="1">
    <citation type="journal article" date="2015" name="Fungal Genet. Biol.">
        <title>Evolution of novel wood decay mechanisms in Agaricales revealed by the genome sequences of Fistulina hepatica and Cylindrobasidium torrendii.</title>
        <authorList>
            <person name="Floudas D."/>
            <person name="Held B.W."/>
            <person name="Riley R."/>
            <person name="Nagy L.G."/>
            <person name="Koehler G."/>
            <person name="Ransdell A.S."/>
            <person name="Younus H."/>
            <person name="Chow J."/>
            <person name="Chiniquy J."/>
            <person name="Lipzen A."/>
            <person name="Tritt A."/>
            <person name="Sun H."/>
            <person name="Haridas S."/>
            <person name="LaButti K."/>
            <person name="Ohm R.A."/>
            <person name="Kues U."/>
            <person name="Blanchette R.A."/>
            <person name="Grigoriev I.V."/>
            <person name="Minto R.E."/>
            <person name="Hibbett D.S."/>
        </authorList>
    </citation>
    <scope>NUCLEOTIDE SEQUENCE [LARGE SCALE GENOMIC DNA]</scope>
    <source>
        <strain evidence="2 3">ATCC 64428</strain>
    </source>
</reference>